<feature type="domain" description="Response regulatory" evidence="8">
    <location>
        <begin position="2"/>
        <end position="116"/>
    </location>
</feature>
<proteinExistence type="predicted"/>
<feature type="modified residue" description="4-aspartylphosphate" evidence="6">
    <location>
        <position position="51"/>
    </location>
</feature>
<evidence type="ECO:0000259" key="9">
    <source>
        <dbReference type="PROSITE" id="PS51755"/>
    </source>
</evidence>
<dbReference type="FunFam" id="1.10.10.10:FF:000005">
    <property type="entry name" value="Two-component system response regulator"/>
    <property type="match status" value="1"/>
</dbReference>
<evidence type="ECO:0000256" key="6">
    <source>
        <dbReference type="PROSITE-ProRule" id="PRU00169"/>
    </source>
</evidence>
<dbReference type="SMART" id="SM00862">
    <property type="entry name" value="Trans_reg_C"/>
    <property type="match status" value="1"/>
</dbReference>
<evidence type="ECO:0000313" key="10">
    <source>
        <dbReference type="EMBL" id="QJR37433.1"/>
    </source>
</evidence>
<dbReference type="GO" id="GO:0000156">
    <property type="term" value="F:phosphorelay response regulator activity"/>
    <property type="evidence" value="ECO:0007669"/>
    <property type="project" value="TreeGrafter"/>
</dbReference>
<feature type="domain" description="OmpR/PhoB-type" evidence="9">
    <location>
        <begin position="124"/>
        <end position="222"/>
    </location>
</feature>
<dbReference type="FunFam" id="3.40.50.2300:FF:000002">
    <property type="entry name" value="DNA-binding response regulator PhoP"/>
    <property type="match status" value="1"/>
</dbReference>
<evidence type="ECO:0000256" key="4">
    <source>
        <dbReference type="ARBA" id="ARBA00023125"/>
    </source>
</evidence>
<dbReference type="Gene3D" id="6.10.250.690">
    <property type="match status" value="1"/>
</dbReference>
<accession>A0A6M4IRP6</accession>
<reference evidence="10 11" key="1">
    <citation type="submission" date="2020-05" db="EMBL/GenBank/DDBJ databases">
        <title>Complete genome sequence of Gemmatimonas greenlandica TET16.</title>
        <authorList>
            <person name="Zeng Y."/>
        </authorList>
    </citation>
    <scope>NUCLEOTIDE SEQUENCE [LARGE SCALE GENOMIC DNA]</scope>
    <source>
        <strain evidence="10 11">TET16</strain>
    </source>
</reference>
<dbReference type="CDD" id="cd00383">
    <property type="entry name" value="trans_reg_C"/>
    <property type="match status" value="1"/>
</dbReference>
<evidence type="ECO:0000313" key="11">
    <source>
        <dbReference type="Proteomes" id="UP000500938"/>
    </source>
</evidence>
<evidence type="ECO:0000259" key="8">
    <source>
        <dbReference type="PROSITE" id="PS50110"/>
    </source>
</evidence>
<dbReference type="PANTHER" id="PTHR48111:SF1">
    <property type="entry name" value="TWO-COMPONENT RESPONSE REGULATOR ORR33"/>
    <property type="match status" value="1"/>
</dbReference>
<dbReference type="GO" id="GO:0032993">
    <property type="term" value="C:protein-DNA complex"/>
    <property type="evidence" value="ECO:0007669"/>
    <property type="project" value="TreeGrafter"/>
</dbReference>
<dbReference type="Gene3D" id="1.10.10.10">
    <property type="entry name" value="Winged helix-like DNA-binding domain superfamily/Winged helix DNA-binding domain"/>
    <property type="match status" value="1"/>
</dbReference>
<evidence type="ECO:0000256" key="1">
    <source>
        <dbReference type="ARBA" id="ARBA00022553"/>
    </source>
</evidence>
<dbReference type="PROSITE" id="PS51755">
    <property type="entry name" value="OMPR_PHOB"/>
    <property type="match status" value="1"/>
</dbReference>
<dbReference type="Proteomes" id="UP000500938">
    <property type="component" value="Chromosome"/>
</dbReference>
<dbReference type="RefSeq" id="WP_171226868.1">
    <property type="nucleotide sequence ID" value="NZ_CP053085.1"/>
</dbReference>
<keyword evidence="1 6" id="KW-0597">Phosphoprotein</keyword>
<keyword evidence="5" id="KW-0804">Transcription</keyword>
<dbReference type="Pfam" id="PF00072">
    <property type="entry name" value="Response_reg"/>
    <property type="match status" value="1"/>
</dbReference>
<dbReference type="InterPro" id="IPR039420">
    <property type="entry name" value="WalR-like"/>
</dbReference>
<gene>
    <name evidence="10" type="ORF">HKW67_18915</name>
</gene>
<name>A0A6M4IRP6_9BACT</name>
<dbReference type="GO" id="GO:0006355">
    <property type="term" value="P:regulation of DNA-templated transcription"/>
    <property type="evidence" value="ECO:0007669"/>
    <property type="project" value="InterPro"/>
</dbReference>
<dbReference type="Pfam" id="PF00486">
    <property type="entry name" value="Trans_reg_C"/>
    <property type="match status" value="1"/>
</dbReference>
<dbReference type="InterPro" id="IPR036388">
    <property type="entry name" value="WH-like_DNA-bd_sf"/>
</dbReference>
<keyword evidence="3" id="KW-0805">Transcription regulation</keyword>
<dbReference type="EMBL" id="CP053085">
    <property type="protein sequence ID" value="QJR37433.1"/>
    <property type="molecule type" value="Genomic_DNA"/>
</dbReference>
<keyword evidence="11" id="KW-1185">Reference proteome</keyword>
<feature type="DNA-binding region" description="OmpR/PhoB-type" evidence="7">
    <location>
        <begin position="124"/>
        <end position="222"/>
    </location>
</feature>
<evidence type="ECO:0000256" key="7">
    <source>
        <dbReference type="PROSITE-ProRule" id="PRU01091"/>
    </source>
</evidence>
<evidence type="ECO:0000256" key="3">
    <source>
        <dbReference type="ARBA" id="ARBA00023015"/>
    </source>
</evidence>
<organism evidence="10 11">
    <name type="scientific">Gemmatimonas groenlandica</name>
    <dbReference type="NCBI Taxonomy" id="2732249"/>
    <lineage>
        <taxon>Bacteria</taxon>
        <taxon>Pseudomonadati</taxon>
        <taxon>Gemmatimonadota</taxon>
        <taxon>Gemmatimonadia</taxon>
        <taxon>Gemmatimonadales</taxon>
        <taxon>Gemmatimonadaceae</taxon>
        <taxon>Gemmatimonas</taxon>
    </lineage>
</organism>
<keyword evidence="2" id="KW-0902">Two-component regulatory system</keyword>
<sequence>MRILLAEDDPRLNDLLARALRERAYAVDVVTDGESALIEAAVNEYDAIVLDVMLPRRTGLEVCAELRRRGRQTPILMLTARDALRDRVAGLDSGADDYVVKPFELDELLARLRAIMRRGPALQDEQIVVGDLVVDTRAQQASRAGVPLGLTTREYALLEYLARHAGRVVGRAELTEHVWDANHDPMSNALEVYIGRVRKKLEAPNPVGMLHTRRGSGYLLSDVTDDGRAAAT</sequence>
<dbReference type="SMART" id="SM00448">
    <property type="entry name" value="REC"/>
    <property type="match status" value="1"/>
</dbReference>
<dbReference type="KEGG" id="ggr:HKW67_18915"/>
<dbReference type="InterPro" id="IPR001867">
    <property type="entry name" value="OmpR/PhoB-type_DNA-bd"/>
</dbReference>
<dbReference type="InterPro" id="IPR001789">
    <property type="entry name" value="Sig_transdc_resp-reg_receiver"/>
</dbReference>
<dbReference type="GO" id="GO:0000976">
    <property type="term" value="F:transcription cis-regulatory region binding"/>
    <property type="evidence" value="ECO:0007669"/>
    <property type="project" value="TreeGrafter"/>
</dbReference>
<evidence type="ECO:0000256" key="5">
    <source>
        <dbReference type="ARBA" id="ARBA00023163"/>
    </source>
</evidence>
<keyword evidence="4 7" id="KW-0238">DNA-binding</keyword>
<protein>
    <submittedName>
        <fullName evidence="10">Response regulator transcription factor</fullName>
    </submittedName>
</protein>
<dbReference type="AlphaFoldDB" id="A0A6M4IRP6"/>
<dbReference type="Gene3D" id="3.40.50.2300">
    <property type="match status" value="1"/>
</dbReference>
<evidence type="ECO:0000256" key="2">
    <source>
        <dbReference type="ARBA" id="ARBA00023012"/>
    </source>
</evidence>
<dbReference type="GO" id="GO:0005829">
    <property type="term" value="C:cytosol"/>
    <property type="evidence" value="ECO:0007669"/>
    <property type="project" value="TreeGrafter"/>
</dbReference>
<dbReference type="PROSITE" id="PS50110">
    <property type="entry name" value="RESPONSE_REGULATORY"/>
    <property type="match status" value="1"/>
</dbReference>
<dbReference type="InterPro" id="IPR011006">
    <property type="entry name" value="CheY-like_superfamily"/>
</dbReference>
<dbReference type="SUPFAM" id="SSF52172">
    <property type="entry name" value="CheY-like"/>
    <property type="match status" value="1"/>
</dbReference>
<dbReference type="PANTHER" id="PTHR48111">
    <property type="entry name" value="REGULATOR OF RPOS"/>
    <property type="match status" value="1"/>
</dbReference>